<keyword evidence="2" id="KW-1185">Reference proteome</keyword>
<comment type="caution">
    <text evidence="1">The sequence shown here is derived from an EMBL/GenBank/DDBJ whole genome shotgun (WGS) entry which is preliminary data.</text>
</comment>
<protein>
    <submittedName>
        <fullName evidence="1">Uncharacterized protein</fullName>
    </submittedName>
</protein>
<accession>A0A841RHK2</accession>
<sequence>MRPNLTKDISIESFKDYYWLKEELQLFFNLYSKLL</sequence>
<proteinExistence type="predicted"/>
<reference evidence="1 2" key="1">
    <citation type="submission" date="2020-08" db="EMBL/GenBank/DDBJ databases">
        <title>Genomic Encyclopedia of Type Strains, Phase IV (KMG-IV): sequencing the most valuable type-strain genomes for metagenomic binning, comparative biology and taxonomic classification.</title>
        <authorList>
            <person name="Goeker M."/>
        </authorList>
    </citation>
    <scope>NUCLEOTIDE SEQUENCE [LARGE SCALE GENOMIC DNA]</scope>
    <source>
        <strain evidence="1 2">DSM 11805</strain>
    </source>
</reference>
<evidence type="ECO:0000313" key="2">
    <source>
        <dbReference type="Proteomes" id="UP000572212"/>
    </source>
</evidence>
<organism evidence="1 2">
    <name type="scientific">Gracilibacillus halotolerans</name>
    <dbReference type="NCBI Taxonomy" id="74386"/>
    <lineage>
        <taxon>Bacteria</taxon>
        <taxon>Bacillati</taxon>
        <taxon>Bacillota</taxon>
        <taxon>Bacilli</taxon>
        <taxon>Bacillales</taxon>
        <taxon>Bacillaceae</taxon>
        <taxon>Gracilibacillus</taxon>
    </lineage>
</organism>
<dbReference type="Proteomes" id="UP000572212">
    <property type="component" value="Unassembled WGS sequence"/>
</dbReference>
<evidence type="ECO:0000313" key="1">
    <source>
        <dbReference type="EMBL" id="MBB6512131.1"/>
    </source>
</evidence>
<gene>
    <name evidence="1" type="ORF">GGQ92_000912</name>
</gene>
<dbReference type="EMBL" id="JACHON010000002">
    <property type="protein sequence ID" value="MBB6512131.1"/>
    <property type="molecule type" value="Genomic_DNA"/>
</dbReference>
<name>A0A841RHK2_9BACI</name>
<dbReference type="AlphaFoldDB" id="A0A841RHK2"/>